<dbReference type="OrthoDB" id="538811at2759"/>
<dbReference type="GO" id="GO:0070552">
    <property type="term" value="C:BRISC complex"/>
    <property type="evidence" value="ECO:0007669"/>
    <property type="project" value="UniProtKB-UniRule"/>
</dbReference>
<evidence type="ECO:0000256" key="3">
    <source>
        <dbReference type="ARBA" id="ARBA00022490"/>
    </source>
</evidence>
<dbReference type="Proteomes" id="UP000053825">
    <property type="component" value="Unassembled WGS sequence"/>
</dbReference>
<evidence type="ECO:0000313" key="17">
    <source>
        <dbReference type="Proteomes" id="UP000053825"/>
    </source>
</evidence>
<dbReference type="GO" id="GO:0051301">
    <property type="term" value="P:cell division"/>
    <property type="evidence" value="ECO:0007669"/>
    <property type="project" value="UniProtKB-UniRule"/>
</dbReference>
<evidence type="ECO:0000256" key="13">
    <source>
        <dbReference type="ARBA" id="ARBA00023306"/>
    </source>
</evidence>
<evidence type="ECO:0000256" key="6">
    <source>
        <dbReference type="ARBA" id="ARBA00022737"/>
    </source>
</evidence>
<evidence type="ECO:0000256" key="5">
    <source>
        <dbReference type="ARBA" id="ARBA00022703"/>
    </source>
</evidence>
<dbReference type="GO" id="GO:0070531">
    <property type="term" value="C:BRCA1-A complex"/>
    <property type="evidence" value="ECO:0007669"/>
    <property type="project" value="UniProtKB-UniRule"/>
</dbReference>
<dbReference type="GO" id="GO:0007095">
    <property type="term" value="P:mitotic G2 DNA damage checkpoint signaling"/>
    <property type="evidence" value="ECO:0007669"/>
    <property type="project" value="UniProtKB-UniRule"/>
</dbReference>
<dbReference type="SUPFAM" id="SSF54495">
    <property type="entry name" value="UBC-like"/>
    <property type="match status" value="1"/>
</dbReference>
<keyword evidence="6" id="KW-0677">Repeat</keyword>
<keyword evidence="4 15" id="KW-0132">Cell division</keyword>
<dbReference type="InterPro" id="IPR016135">
    <property type="entry name" value="UBQ-conjugating_enzyme/RWD"/>
</dbReference>
<gene>
    <name evidence="16" type="ORF">WH47_08301</name>
</gene>
<reference evidence="16 17" key="1">
    <citation type="submission" date="2015-07" db="EMBL/GenBank/DDBJ databases">
        <title>The genome of Habropoda laboriosa.</title>
        <authorList>
            <person name="Pan H."/>
            <person name="Kapheim K."/>
        </authorList>
    </citation>
    <scope>NUCLEOTIDE SEQUENCE [LARGE SCALE GENOMIC DNA]</scope>
    <source>
        <strain evidence="16">0110345459</strain>
    </source>
</reference>
<dbReference type="STRING" id="597456.A0A0L7RGQ9"/>
<comment type="subcellular location">
    <subcellularLocation>
        <location evidence="15">Cytoplasm</location>
    </subcellularLocation>
    <subcellularLocation>
        <location evidence="1 15">Nucleus</location>
    </subcellularLocation>
    <text evidence="15">Localizes at sites of DNA damage at double-strand breaks (DSBs).</text>
</comment>
<dbReference type="PANTHER" id="PTHR15189">
    <property type="entry name" value="BRISC AND BRCA1-A COMPLEX MEMBER 2"/>
    <property type="match status" value="1"/>
</dbReference>
<dbReference type="EMBL" id="KQ414596">
    <property type="protein sequence ID" value="KOC70040.1"/>
    <property type="molecule type" value="Genomic_DNA"/>
</dbReference>
<keyword evidence="17" id="KW-1185">Reference proteome</keyword>
<dbReference type="GO" id="GO:0006325">
    <property type="term" value="P:chromatin organization"/>
    <property type="evidence" value="ECO:0007669"/>
    <property type="project" value="UniProtKB-UniRule"/>
</dbReference>
<comment type="domain">
    <text evidence="15">Contains 2 ubiquitin-conjugating enzyme family-like (UEV-like) regions. These regions lack the critical Cys residues required for ubiquitination but retain the ability to bind ubiquitin.</text>
</comment>
<dbReference type="Pfam" id="PF06113">
    <property type="entry name" value="BRE"/>
    <property type="match status" value="1"/>
</dbReference>
<dbReference type="AlphaFoldDB" id="A0A0L7RGQ9"/>
<evidence type="ECO:0000256" key="10">
    <source>
        <dbReference type="ARBA" id="ARBA00022853"/>
    </source>
</evidence>
<sequence>MCVIDSYIQPLLNRVLFTDKLGISCTTIELDSISSSCGEERGDRFKLSIPYARQNLTWNVFFDSQCPEMGPDFIFNDSTFLTDMDVDTLSAKVPSLAKWNHTDENALLNVLVELLSCYKQHQIQLLEKQIRLQFEYNTLMRPPEVNPEDVEMILLPFNSKPTEARFLIRLSVDVSQLPNRTCKSKNDTAMLLVTFSGADWDRITPQLHFSKSLKEILGGTGGLHLPHFPPRQILINYVLDIKKYIAERVNSIVQSFEKRRDYLATFIALKRESCIEYDTLNYTYISSLVNLDNFHFVLYIQIPSGFPLEQPIVQFISVYHIISRNVPYTEVVENCHYNPKWTPCRMIEELYAFILRKAGILFKLNSIKSCS</sequence>
<keyword evidence="13 15" id="KW-0131">Cell cycle</keyword>
<keyword evidence="8 15" id="KW-0498">Mitosis</keyword>
<dbReference type="GO" id="GO:0006302">
    <property type="term" value="P:double-strand break repair"/>
    <property type="evidence" value="ECO:0007669"/>
    <property type="project" value="UniProtKB-UniRule"/>
</dbReference>
<evidence type="ECO:0000256" key="2">
    <source>
        <dbReference type="ARBA" id="ARBA00019438"/>
    </source>
</evidence>
<evidence type="ECO:0000256" key="8">
    <source>
        <dbReference type="ARBA" id="ARBA00022776"/>
    </source>
</evidence>
<keyword evidence="12 15" id="KW-0539">Nucleus</keyword>
<dbReference type="GO" id="GO:0005737">
    <property type="term" value="C:cytoplasm"/>
    <property type="evidence" value="ECO:0007669"/>
    <property type="project" value="UniProtKB-SubCell"/>
</dbReference>
<organism evidence="16 17">
    <name type="scientific">Habropoda laboriosa</name>
    <dbReference type="NCBI Taxonomy" id="597456"/>
    <lineage>
        <taxon>Eukaryota</taxon>
        <taxon>Metazoa</taxon>
        <taxon>Ecdysozoa</taxon>
        <taxon>Arthropoda</taxon>
        <taxon>Hexapoda</taxon>
        <taxon>Insecta</taxon>
        <taxon>Pterygota</taxon>
        <taxon>Neoptera</taxon>
        <taxon>Endopterygota</taxon>
        <taxon>Hymenoptera</taxon>
        <taxon>Apocrita</taxon>
        <taxon>Aculeata</taxon>
        <taxon>Apoidea</taxon>
        <taxon>Anthophila</taxon>
        <taxon>Apidae</taxon>
        <taxon>Habropoda</taxon>
    </lineage>
</organism>
<dbReference type="CDD" id="cd23665">
    <property type="entry name" value="BRE-like_insects"/>
    <property type="match status" value="1"/>
</dbReference>
<keyword evidence="5 15" id="KW-0053">Apoptosis</keyword>
<comment type="similarity">
    <text evidence="14 15">Belongs to the BABAM2 family.</text>
</comment>
<evidence type="ECO:0000256" key="12">
    <source>
        <dbReference type="ARBA" id="ARBA00023242"/>
    </source>
</evidence>
<comment type="subunit">
    <text evidence="15">Component of the ARISC complex. Component of the BRCA1-A complex. Component of the BRISC complex. Binds polyubiquitin.</text>
</comment>
<keyword evidence="11 15" id="KW-0234">DNA repair</keyword>
<keyword evidence="7 15" id="KW-0227">DNA damage</keyword>
<protein>
    <recommendedName>
        <fullName evidence="2 15">BRISC and BRCA1-A complex member 2</fullName>
    </recommendedName>
</protein>
<dbReference type="InterPro" id="IPR010358">
    <property type="entry name" value="BRE"/>
</dbReference>
<evidence type="ECO:0000313" key="16">
    <source>
        <dbReference type="EMBL" id="KOC70040.1"/>
    </source>
</evidence>
<evidence type="ECO:0000256" key="11">
    <source>
        <dbReference type="ARBA" id="ARBA00023204"/>
    </source>
</evidence>
<dbReference type="GO" id="GO:0006915">
    <property type="term" value="P:apoptotic process"/>
    <property type="evidence" value="ECO:0007669"/>
    <property type="project" value="UniProtKB-UniRule"/>
</dbReference>
<comment type="function">
    <text evidence="15">May play a role in homeostasis or cellular differentiation in cells of neural, epithelial and germline origins. May also act as a death receptor-associated anti-apoptotic protein, which inhibits the mitochondrial apoptotic pathway.</text>
</comment>
<dbReference type="PANTHER" id="PTHR15189:SF7">
    <property type="entry name" value="BRISC AND BRCA1-A COMPLEX MEMBER 2"/>
    <property type="match status" value="1"/>
</dbReference>
<dbReference type="GO" id="GO:0031593">
    <property type="term" value="F:polyubiquitin modification-dependent protein binding"/>
    <property type="evidence" value="ECO:0007669"/>
    <property type="project" value="UniProtKB-UniRule"/>
</dbReference>
<proteinExistence type="inferred from homology"/>
<accession>A0A0L7RGQ9</accession>
<name>A0A0L7RGQ9_9HYME</name>
<evidence type="ECO:0000256" key="15">
    <source>
        <dbReference type="RuleBase" id="RU368019"/>
    </source>
</evidence>
<keyword evidence="9 15" id="KW-0833">Ubl conjugation pathway</keyword>
<evidence type="ECO:0000256" key="14">
    <source>
        <dbReference type="ARBA" id="ARBA00025766"/>
    </source>
</evidence>
<dbReference type="GO" id="GO:0045739">
    <property type="term" value="P:positive regulation of DNA repair"/>
    <property type="evidence" value="ECO:0007669"/>
    <property type="project" value="UniProtKB-UniRule"/>
</dbReference>
<evidence type="ECO:0000256" key="1">
    <source>
        <dbReference type="ARBA" id="ARBA00004123"/>
    </source>
</evidence>
<evidence type="ECO:0000256" key="9">
    <source>
        <dbReference type="ARBA" id="ARBA00022786"/>
    </source>
</evidence>
<evidence type="ECO:0000256" key="7">
    <source>
        <dbReference type="ARBA" id="ARBA00022763"/>
    </source>
</evidence>
<evidence type="ECO:0000256" key="4">
    <source>
        <dbReference type="ARBA" id="ARBA00022618"/>
    </source>
</evidence>
<keyword evidence="10 15" id="KW-0156">Chromatin regulator</keyword>
<keyword evidence="3 15" id="KW-0963">Cytoplasm</keyword>
<dbReference type="GO" id="GO:0010212">
    <property type="term" value="P:response to ionizing radiation"/>
    <property type="evidence" value="ECO:0007669"/>
    <property type="project" value="UniProtKB-UniRule"/>
</dbReference>